<gene>
    <name evidence="1" type="ORF">V2W30_23535</name>
</gene>
<protein>
    <submittedName>
        <fullName evidence="1">Uncharacterized protein</fullName>
    </submittedName>
</protein>
<proteinExistence type="predicted"/>
<dbReference type="Proteomes" id="UP001432251">
    <property type="component" value="Chromosome"/>
</dbReference>
<keyword evidence="2" id="KW-1185">Reference proteome</keyword>
<accession>A0ACD5AGI1</accession>
<evidence type="ECO:0000313" key="1">
    <source>
        <dbReference type="EMBL" id="WWQ66004.1"/>
    </source>
</evidence>
<name>A0ACD5AGI1_9ACTN</name>
<sequence length="329" mass="36159">MTKTQGQPGPEPATDATQRTLTEYRRRSLASVAFGAVMALIGAGLSAWADEPSDALTVVGMVTLVGGLLSLLHTHRMRRTLKTHPWAHRLVEVHRDHVIVLRDPASDIRIHLKATRNNPARRPTENGPLWWSGTPEHGGVLSTPGGDTLTWVRPLVRRHARYRWVLLLGLIVGGLGVAGSTAADHDPMVELKVIDDTTQAGPCRVSLKDPLTHEHRTATFICEGHRDKLIPDLEYGWVVSYGPWKGDLYNADWEGSTGNDVNDGLIGAGLLLTAVGGIGGAVSHRERRRFPDTAPTRRDRPVRTPLPRRAARATLVATARTRRTLRRRS</sequence>
<evidence type="ECO:0000313" key="2">
    <source>
        <dbReference type="Proteomes" id="UP001432251"/>
    </source>
</evidence>
<reference evidence="1" key="1">
    <citation type="journal article" date="2025" name="Int. J. Syst. Evol. Microbiol.">
        <title>Streptomyces citrinus sp. nov., with yellow diffusible pigment.</title>
        <authorList>
            <person name="He Y."/>
            <person name="Yang E."/>
            <person name="Xu J."/>
            <person name="Sun Y."/>
            <person name="Sun L."/>
        </authorList>
    </citation>
    <scope>NUCLEOTIDE SEQUENCE</scope>
    <source>
        <strain evidence="1">Q6</strain>
    </source>
</reference>
<dbReference type="EMBL" id="CP146022">
    <property type="protein sequence ID" value="WWQ66004.1"/>
    <property type="molecule type" value="Genomic_DNA"/>
</dbReference>
<organism evidence="1 2">
    <name type="scientific">Streptomyces citrinus</name>
    <dbReference type="NCBI Taxonomy" id="3118173"/>
    <lineage>
        <taxon>Bacteria</taxon>
        <taxon>Bacillati</taxon>
        <taxon>Actinomycetota</taxon>
        <taxon>Actinomycetes</taxon>
        <taxon>Kitasatosporales</taxon>
        <taxon>Streptomycetaceae</taxon>
        <taxon>Streptomyces</taxon>
    </lineage>
</organism>